<dbReference type="Proteomes" id="UP000318103">
    <property type="component" value="Unassembled WGS sequence"/>
</dbReference>
<protein>
    <submittedName>
        <fullName evidence="3">Uncharacterized protein</fullName>
    </submittedName>
</protein>
<dbReference type="AlphaFoldDB" id="A0A542UG78"/>
<accession>A0A542UG78</accession>
<sequence>MAPAGGAPADSRPSESPTAGQRAAAAGEVFPSVTFTAGLSAATFAAAAVAVCWADRRRHRLLEIGTGTVGQAPTTRVPAGTAPAGAETTTR</sequence>
<evidence type="ECO:0000313" key="3">
    <source>
        <dbReference type="EMBL" id="TQK98063.1"/>
    </source>
</evidence>
<reference evidence="3 4" key="1">
    <citation type="submission" date="2019-06" db="EMBL/GenBank/DDBJ databases">
        <title>Sequencing the genomes of 1000 actinobacteria strains.</title>
        <authorList>
            <person name="Klenk H.-P."/>
        </authorList>
    </citation>
    <scope>NUCLEOTIDE SEQUENCE [LARGE SCALE GENOMIC DNA]</scope>
    <source>
        <strain evidence="3 4">DSM 41929</strain>
    </source>
</reference>
<feature type="transmembrane region" description="Helical" evidence="2">
    <location>
        <begin position="35"/>
        <end position="54"/>
    </location>
</feature>
<comment type="caution">
    <text evidence="3">The sequence shown here is derived from an EMBL/GenBank/DDBJ whole genome shotgun (WGS) entry which is preliminary data.</text>
</comment>
<evidence type="ECO:0000256" key="1">
    <source>
        <dbReference type="SAM" id="MobiDB-lite"/>
    </source>
</evidence>
<feature type="region of interest" description="Disordered" evidence="1">
    <location>
        <begin position="70"/>
        <end position="91"/>
    </location>
</feature>
<keyword evidence="2" id="KW-1133">Transmembrane helix</keyword>
<evidence type="ECO:0000256" key="2">
    <source>
        <dbReference type="SAM" id="Phobius"/>
    </source>
</evidence>
<gene>
    <name evidence="3" type="ORF">FB563_3076</name>
</gene>
<dbReference type="RefSeq" id="WP_055708088.1">
    <property type="nucleotide sequence ID" value="NZ_VFNX01000001.1"/>
</dbReference>
<keyword evidence="2" id="KW-0472">Membrane</keyword>
<feature type="compositionally biased region" description="Low complexity" evidence="1">
    <location>
        <begin position="78"/>
        <end position="91"/>
    </location>
</feature>
<dbReference type="EMBL" id="VFNX01000001">
    <property type="protein sequence ID" value="TQK98063.1"/>
    <property type="molecule type" value="Genomic_DNA"/>
</dbReference>
<keyword evidence="2" id="KW-0812">Transmembrane</keyword>
<proteinExistence type="predicted"/>
<organism evidence="3 4">
    <name type="scientific">Streptomyces puniciscabiei</name>
    <dbReference type="NCBI Taxonomy" id="164348"/>
    <lineage>
        <taxon>Bacteria</taxon>
        <taxon>Bacillati</taxon>
        <taxon>Actinomycetota</taxon>
        <taxon>Actinomycetes</taxon>
        <taxon>Kitasatosporales</taxon>
        <taxon>Streptomycetaceae</taxon>
        <taxon>Streptomyces</taxon>
    </lineage>
</organism>
<name>A0A542UG78_9ACTN</name>
<keyword evidence="4" id="KW-1185">Reference proteome</keyword>
<feature type="region of interest" description="Disordered" evidence="1">
    <location>
        <begin position="1"/>
        <end position="25"/>
    </location>
</feature>
<evidence type="ECO:0000313" key="4">
    <source>
        <dbReference type="Proteomes" id="UP000318103"/>
    </source>
</evidence>